<protein>
    <submittedName>
        <fullName evidence="2">Uncharacterized protein</fullName>
    </submittedName>
</protein>
<evidence type="ECO:0000313" key="2">
    <source>
        <dbReference type="EMBL" id="GIQ82242.1"/>
    </source>
</evidence>
<gene>
    <name evidence="2" type="ORF">KIPB_003343</name>
</gene>
<feature type="compositionally biased region" description="Polar residues" evidence="1">
    <location>
        <begin position="151"/>
        <end position="161"/>
    </location>
</feature>
<feature type="compositionally biased region" description="Pro residues" evidence="1">
    <location>
        <begin position="199"/>
        <end position="219"/>
    </location>
</feature>
<feature type="region of interest" description="Disordered" evidence="1">
    <location>
        <begin position="1"/>
        <end position="66"/>
    </location>
</feature>
<comment type="caution">
    <text evidence="2">The sequence shown here is derived from an EMBL/GenBank/DDBJ whole genome shotgun (WGS) entry which is preliminary data.</text>
</comment>
<evidence type="ECO:0000256" key="1">
    <source>
        <dbReference type="SAM" id="MobiDB-lite"/>
    </source>
</evidence>
<accession>A0A9K3GGZ9</accession>
<dbReference type="EMBL" id="BDIP01000633">
    <property type="protein sequence ID" value="GIQ82242.1"/>
    <property type="molecule type" value="Genomic_DNA"/>
</dbReference>
<feature type="compositionally biased region" description="Polar residues" evidence="1">
    <location>
        <begin position="443"/>
        <end position="461"/>
    </location>
</feature>
<dbReference type="Proteomes" id="UP000265618">
    <property type="component" value="Unassembled WGS sequence"/>
</dbReference>
<evidence type="ECO:0000313" key="3">
    <source>
        <dbReference type="Proteomes" id="UP000265618"/>
    </source>
</evidence>
<keyword evidence="3" id="KW-1185">Reference proteome</keyword>
<feature type="region of interest" description="Disordered" evidence="1">
    <location>
        <begin position="81"/>
        <end position="294"/>
    </location>
</feature>
<feature type="compositionally biased region" description="Polar residues" evidence="1">
    <location>
        <begin position="385"/>
        <end position="394"/>
    </location>
</feature>
<feature type="compositionally biased region" description="Basic and acidic residues" evidence="1">
    <location>
        <begin position="163"/>
        <end position="176"/>
    </location>
</feature>
<feature type="region of interest" description="Disordered" evidence="1">
    <location>
        <begin position="437"/>
        <end position="483"/>
    </location>
</feature>
<feature type="compositionally biased region" description="Polar residues" evidence="1">
    <location>
        <begin position="257"/>
        <end position="266"/>
    </location>
</feature>
<dbReference type="AlphaFoldDB" id="A0A9K3GGZ9"/>
<reference evidence="2 3" key="1">
    <citation type="journal article" date="2018" name="PLoS ONE">
        <title>The draft genome of Kipferlia bialata reveals reductive genome evolution in fornicate parasites.</title>
        <authorList>
            <person name="Tanifuji G."/>
            <person name="Takabayashi S."/>
            <person name="Kume K."/>
            <person name="Takagi M."/>
            <person name="Nakayama T."/>
            <person name="Kamikawa R."/>
            <person name="Inagaki Y."/>
            <person name="Hashimoto T."/>
        </authorList>
    </citation>
    <scope>NUCLEOTIDE SEQUENCE [LARGE SCALE GENOMIC DNA]</scope>
    <source>
        <strain evidence="2">NY0173</strain>
    </source>
</reference>
<organism evidence="2 3">
    <name type="scientific">Kipferlia bialata</name>
    <dbReference type="NCBI Taxonomy" id="797122"/>
    <lineage>
        <taxon>Eukaryota</taxon>
        <taxon>Metamonada</taxon>
        <taxon>Carpediemonas-like organisms</taxon>
        <taxon>Kipferlia</taxon>
    </lineage>
</organism>
<feature type="region of interest" description="Disordered" evidence="1">
    <location>
        <begin position="385"/>
        <end position="410"/>
    </location>
</feature>
<sequence>MQGVGQYPTRGDTAQGQQRGQHPYDNGRGAGMVGERGMNGQRGGGPYYAPNQQMPSAPGPMYPQAPVSVSHASYISEAEAVPGPYSTGAPYSQGAAVGTGGYLPTTQRPGGIPDHPPAGVYATADDTHLSDDSDGGTVPEGQSLLEYISTMLPSLPQSPQRQMKGERGEDAYEGKTDTQSLTSAVHVPPSSAGSLSYIAPPPRVPTPSDPALPLPPPEPISAQPPLSATSVARLVPNPPSPRAVRERERERDPRLSGTASLPTSLGSGLVSGGYDTTHTRSRPVPRPVPVTPSPLQVNRASLILDMMREKEREGTQQQGITRARPHTQHTLDHYRPSGAITEAVTQPKTASAGSDPLKSYIAARSAIRSERQQLLSLAHVPILTQPSESPTSTHVAKGTPKTDTAGYDLDRMPVSGVIDPSHLRSVSASVASVGPASVTPSAWHQSLGQEASRPAQHTQAEWSDAGSVTHLEQDQQGMGSDEMSLITMLNM</sequence>
<proteinExistence type="predicted"/>
<name>A0A9K3GGZ9_9EUKA</name>
<feature type="compositionally biased region" description="Basic and acidic residues" evidence="1">
    <location>
        <begin position="243"/>
        <end position="254"/>
    </location>
</feature>